<evidence type="ECO:0000313" key="2">
    <source>
        <dbReference type="EMBL" id="VFT93281.1"/>
    </source>
</evidence>
<name>A0A485L6F1_9STRA</name>
<evidence type="ECO:0000313" key="1">
    <source>
        <dbReference type="EMBL" id="KAF0692413.1"/>
    </source>
</evidence>
<dbReference type="OrthoDB" id="115600at2759"/>
<dbReference type="EMBL" id="VJMH01005887">
    <property type="protein sequence ID" value="KAF0692413.1"/>
    <property type="molecule type" value="Genomic_DNA"/>
</dbReference>
<keyword evidence="3" id="KW-1185">Reference proteome</keyword>
<proteinExistence type="predicted"/>
<gene>
    <name evidence="2" type="primary">Aste57867_16507</name>
    <name evidence="1" type="ORF">As57867_016450</name>
    <name evidence="2" type="ORF">ASTE57867_16507</name>
</gene>
<accession>A0A485L6F1</accession>
<dbReference type="AlphaFoldDB" id="A0A485L6F1"/>
<sequence>MLPAVHSARRALSSSMYRPSGSRFGQLALLHLGRATEAGTEAFLSKGAIESDAAIRFNKSVVRIAPLGYGSPAAFTKDTQVLADIKEAVLTHRNNFIQTHFVYSDAPSGDDKLGRVGEAIALNELLTEEDVPREALVLSALLDNALGRAGLSTEARLAPDVLRNHVQQILHLLDVQVLDLIVVRLPSDLFSMSTADASALVRGAIAGLQRCVDANLVQGFGFAFPSDIVLDVHALDVLAPHLPRDCVVLQRPVNIQQGSAVVLAQPAHVTWIGESPLDIFVDVHGRRKPLHLESAVDALEGGDVAAKLKEAFGFALNVEEKYRNSIHTDALPSPDDVAWAHILAHQHGQFDNWAEWEYIRETQIHPRVQRILEQLQAIDATKDFAFAYSVAIRNLLRHFDVSIEMIAANQNAAVHQQLRALDVDAASVEEAAMRVARSCPVDCVLFSQNLPKVRGSALERVTPETLAVVHSQSWHQDD</sequence>
<organism evidence="2 3">
    <name type="scientific">Aphanomyces stellatus</name>
    <dbReference type="NCBI Taxonomy" id="120398"/>
    <lineage>
        <taxon>Eukaryota</taxon>
        <taxon>Sar</taxon>
        <taxon>Stramenopiles</taxon>
        <taxon>Oomycota</taxon>
        <taxon>Saprolegniomycetes</taxon>
        <taxon>Saprolegniales</taxon>
        <taxon>Verrucalvaceae</taxon>
        <taxon>Aphanomyces</taxon>
    </lineage>
</organism>
<reference evidence="2 3" key="1">
    <citation type="submission" date="2019-03" db="EMBL/GenBank/DDBJ databases">
        <authorList>
            <person name="Gaulin E."/>
            <person name="Dumas B."/>
        </authorList>
    </citation>
    <scope>NUCLEOTIDE SEQUENCE [LARGE SCALE GENOMIC DNA]</scope>
    <source>
        <strain evidence="2">CBS 568.67</strain>
    </source>
</reference>
<reference evidence="1" key="2">
    <citation type="submission" date="2019-06" db="EMBL/GenBank/DDBJ databases">
        <title>Genomics analysis of Aphanomyces spp. identifies a new class of oomycete effector associated with host adaptation.</title>
        <authorList>
            <person name="Gaulin E."/>
        </authorList>
    </citation>
    <scope>NUCLEOTIDE SEQUENCE</scope>
    <source>
        <strain evidence="1">CBS 578.67</strain>
    </source>
</reference>
<dbReference type="Gene3D" id="3.20.20.100">
    <property type="entry name" value="NADP-dependent oxidoreductase domain"/>
    <property type="match status" value="1"/>
</dbReference>
<evidence type="ECO:0000313" key="3">
    <source>
        <dbReference type="Proteomes" id="UP000332933"/>
    </source>
</evidence>
<dbReference type="InterPro" id="IPR036812">
    <property type="entry name" value="NAD(P)_OxRdtase_dom_sf"/>
</dbReference>
<dbReference type="EMBL" id="CAADRA010005908">
    <property type="protein sequence ID" value="VFT93281.1"/>
    <property type="molecule type" value="Genomic_DNA"/>
</dbReference>
<protein>
    <submittedName>
        <fullName evidence="2">Aste57867_16507 protein</fullName>
    </submittedName>
</protein>
<dbReference type="Proteomes" id="UP000332933">
    <property type="component" value="Unassembled WGS sequence"/>
</dbReference>